<evidence type="ECO:0000313" key="3">
    <source>
        <dbReference type="Proteomes" id="UP000315010"/>
    </source>
</evidence>
<keyword evidence="3" id="KW-1185">Reference proteome</keyword>
<comment type="caution">
    <text evidence="2">The sequence shown here is derived from an EMBL/GenBank/DDBJ whole genome shotgun (WGS) entry which is preliminary data.</text>
</comment>
<evidence type="ECO:0000256" key="1">
    <source>
        <dbReference type="SAM" id="MobiDB-lite"/>
    </source>
</evidence>
<protein>
    <submittedName>
        <fullName evidence="2">Uncharacterized protein</fullName>
    </submittedName>
</protein>
<sequence precursor="true">MLRSSKSKKLFQNFRNTSAIHSLGQLVKQTQQRRRDNGRPLACFYETSLPNTGEQYDVEPNPFRSCPDDLGR</sequence>
<evidence type="ECO:0000313" key="2">
    <source>
        <dbReference type="EMBL" id="TWT78933.1"/>
    </source>
</evidence>
<name>A0A5C5YWK8_9BACT</name>
<proteinExistence type="predicted"/>
<dbReference type="Proteomes" id="UP000315010">
    <property type="component" value="Unassembled WGS sequence"/>
</dbReference>
<organism evidence="2 3">
    <name type="scientific">Novipirellula herctigrandis</name>
    <dbReference type="NCBI Taxonomy" id="2527986"/>
    <lineage>
        <taxon>Bacteria</taxon>
        <taxon>Pseudomonadati</taxon>
        <taxon>Planctomycetota</taxon>
        <taxon>Planctomycetia</taxon>
        <taxon>Pirellulales</taxon>
        <taxon>Pirellulaceae</taxon>
        <taxon>Novipirellula</taxon>
    </lineage>
</organism>
<reference evidence="2 3" key="1">
    <citation type="submission" date="2019-02" db="EMBL/GenBank/DDBJ databases">
        <title>Deep-cultivation of Planctomycetes and their phenomic and genomic characterization uncovers novel biology.</title>
        <authorList>
            <person name="Wiegand S."/>
            <person name="Jogler M."/>
            <person name="Boedeker C."/>
            <person name="Pinto D."/>
            <person name="Vollmers J."/>
            <person name="Rivas-Marin E."/>
            <person name="Kohn T."/>
            <person name="Peeters S.H."/>
            <person name="Heuer A."/>
            <person name="Rast P."/>
            <person name="Oberbeckmann S."/>
            <person name="Bunk B."/>
            <person name="Jeske O."/>
            <person name="Meyerdierks A."/>
            <person name="Storesund J.E."/>
            <person name="Kallscheuer N."/>
            <person name="Luecker S."/>
            <person name="Lage O.M."/>
            <person name="Pohl T."/>
            <person name="Merkel B.J."/>
            <person name="Hornburger P."/>
            <person name="Mueller R.-W."/>
            <person name="Bruemmer F."/>
            <person name="Labrenz M."/>
            <person name="Spormann A.M."/>
            <person name="Op Den Camp H."/>
            <person name="Overmann J."/>
            <person name="Amann R."/>
            <person name="Jetten M.S.M."/>
            <person name="Mascher T."/>
            <person name="Medema M.H."/>
            <person name="Devos D.P."/>
            <person name="Kaster A.-K."/>
            <person name="Ovreas L."/>
            <person name="Rohde M."/>
            <person name="Galperin M.Y."/>
            <person name="Jogler C."/>
        </authorList>
    </citation>
    <scope>NUCLEOTIDE SEQUENCE [LARGE SCALE GENOMIC DNA]</scope>
    <source>
        <strain evidence="2 3">CA13</strain>
    </source>
</reference>
<dbReference type="EMBL" id="SJPJ01000001">
    <property type="protein sequence ID" value="TWT78933.1"/>
    <property type="molecule type" value="Genomic_DNA"/>
</dbReference>
<accession>A0A5C5YWK8</accession>
<feature type="region of interest" description="Disordered" evidence="1">
    <location>
        <begin position="51"/>
        <end position="72"/>
    </location>
</feature>
<dbReference type="AlphaFoldDB" id="A0A5C5YWK8"/>
<gene>
    <name evidence="2" type="ORF">CA13_03300</name>
</gene>